<evidence type="ECO:0000256" key="1">
    <source>
        <dbReference type="SAM" id="SignalP"/>
    </source>
</evidence>
<proteinExistence type="predicted"/>
<sequence>MLSPKYIALALVATVFALPFKREVPQEHSHEIVLSSVRPLLALNNPQNIQDPVFALLGDAAAAQGAGSVTNLACLQQAVADQSFTNAKAAGNTTGMVYSLIFRGLERNTGAVGTASAICNETATNPEVAAISQHQDPASDNAAATNKAIVLELAKQIASIGGDPTLALMSGTFAAGTIGDPTAKGNTCDDANDQLGCILTQNLLVDDATTDEINSAVAGISSGSAGAGAGASGSAGAGASASGSAAATATSAADDSSATCGAVVTVTVTATGAAATSNVAVASVTGTSAAATATASTAASASGNLQTFTGALGGIAPPAVTAGGRGFVVANNDDFVNVAAALGRSCDVQHNQCANAANSGSQSVTVSDCDQQDTQCKAAAS</sequence>
<feature type="signal peptide" evidence="1">
    <location>
        <begin position="1"/>
        <end position="17"/>
    </location>
</feature>
<name>A0ABQ8KUS0_9APHY</name>
<evidence type="ECO:0000313" key="3">
    <source>
        <dbReference type="Proteomes" id="UP000814176"/>
    </source>
</evidence>
<dbReference type="GeneID" id="72007629"/>
<keyword evidence="1" id="KW-0732">Signal</keyword>
<comment type="caution">
    <text evidence="2">The sequence shown here is derived from an EMBL/GenBank/DDBJ whole genome shotgun (WGS) entry which is preliminary data.</text>
</comment>
<dbReference type="RefSeq" id="XP_047783613.1">
    <property type="nucleotide sequence ID" value="XM_047926897.1"/>
</dbReference>
<feature type="chain" id="PRO_5047052570" evidence="1">
    <location>
        <begin position="18"/>
        <end position="381"/>
    </location>
</feature>
<evidence type="ECO:0000313" key="2">
    <source>
        <dbReference type="EMBL" id="KAH9842566.1"/>
    </source>
</evidence>
<reference evidence="2 3" key="1">
    <citation type="journal article" date="2021" name="Environ. Microbiol.">
        <title>Gene family expansions and transcriptome signatures uncover fungal adaptations to wood decay.</title>
        <authorList>
            <person name="Hage H."/>
            <person name="Miyauchi S."/>
            <person name="Viragh M."/>
            <person name="Drula E."/>
            <person name="Min B."/>
            <person name="Chaduli D."/>
            <person name="Navarro D."/>
            <person name="Favel A."/>
            <person name="Norest M."/>
            <person name="Lesage-Meessen L."/>
            <person name="Balint B."/>
            <person name="Merenyi Z."/>
            <person name="de Eugenio L."/>
            <person name="Morin E."/>
            <person name="Martinez A.T."/>
            <person name="Baldrian P."/>
            <person name="Stursova M."/>
            <person name="Martinez M.J."/>
            <person name="Novotny C."/>
            <person name="Magnuson J.K."/>
            <person name="Spatafora J.W."/>
            <person name="Maurice S."/>
            <person name="Pangilinan J."/>
            <person name="Andreopoulos W."/>
            <person name="LaButti K."/>
            <person name="Hundley H."/>
            <person name="Na H."/>
            <person name="Kuo A."/>
            <person name="Barry K."/>
            <person name="Lipzen A."/>
            <person name="Henrissat B."/>
            <person name="Riley R."/>
            <person name="Ahrendt S."/>
            <person name="Nagy L.G."/>
            <person name="Grigoriev I.V."/>
            <person name="Martin F."/>
            <person name="Rosso M.N."/>
        </authorList>
    </citation>
    <scope>NUCLEOTIDE SEQUENCE [LARGE SCALE GENOMIC DNA]</scope>
    <source>
        <strain evidence="2 3">CIRM-BRFM 1785</strain>
    </source>
</reference>
<organism evidence="2 3">
    <name type="scientific">Rhodofomes roseus</name>
    <dbReference type="NCBI Taxonomy" id="34475"/>
    <lineage>
        <taxon>Eukaryota</taxon>
        <taxon>Fungi</taxon>
        <taxon>Dikarya</taxon>
        <taxon>Basidiomycota</taxon>
        <taxon>Agaricomycotina</taxon>
        <taxon>Agaricomycetes</taxon>
        <taxon>Polyporales</taxon>
        <taxon>Rhodofomes</taxon>
    </lineage>
</organism>
<dbReference type="EMBL" id="JADCUA010000002">
    <property type="protein sequence ID" value="KAH9842566.1"/>
    <property type="molecule type" value="Genomic_DNA"/>
</dbReference>
<keyword evidence="3" id="KW-1185">Reference proteome</keyword>
<protein>
    <submittedName>
        <fullName evidence="2">Uncharacterized protein</fullName>
    </submittedName>
</protein>
<gene>
    <name evidence="2" type="ORF">C8Q71DRAFT_853109</name>
</gene>
<accession>A0ABQ8KUS0</accession>
<dbReference type="Proteomes" id="UP000814176">
    <property type="component" value="Unassembled WGS sequence"/>
</dbReference>